<dbReference type="Proteomes" id="UP000557688">
    <property type="component" value="Unassembled WGS sequence"/>
</dbReference>
<reference evidence="2 4" key="1">
    <citation type="submission" date="2020-06" db="EMBL/GenBank/DDBJ databases">
        <title>Description of novel acetic acid bacteria.</title>
        <authorList>
            <person name="Sombolestani A."/>
        </authorList>
    </citation>
    <scope>NUCLEOTIDE SEQUENCE [LARGE SCALE GENOMIC DNA]</scope>
    <source>
        <strain evidence="2 4">LMG 26838</strain>
    </source>
</reference>
<accession>A0A850NS75</accession>
<gene>
    <name evidence="1" type="ORF">FHR90_002854</name>
    <name evidence="2" type="ORF">HUK83_00655</name>
</gene>
<dbReference type="EMBL" id="JABXXQ010000003">
    <property type="protein sequence ID" value="NVN28857.1"/>
    <property type="molecule type" value="Genomic_DNA"/>
</dbReference>
<protein>
    <submittedName>
        <fullName evidence="2">Uncharacterized protein</fullName>
    </submittedName>
</protein>
<proteinExistence type="predicted"/>
<dbReference type="Gene3D" id="3.40.50.300">
    <property type="entry name" value="P-loop containing nucleotide triphosphate hydrolases"/>
    <property type="match status" value="1"/>
</dbReference>
<dbReference type="EMBL" id="JACHXV010000015">
    <property type="protein sequence ID" value="MBB3175007.1"/>
    <property type="molecule type" value="Genomic_DNA"/>
</dbReference>
<reference evidence="1 3" key="2">
    <citation type="submission" date="2020-08" db="EMBL/GenBank/DDBJ databases">
        <title>Genomic Encyclopedia of Type Strains, Phase III (KMG-III): the genomes of soil and plant-associated and newly described type strains.</title>
        <authorList>
            <person name="Whitman W."/>
        </authorList>
    </citation>
    <scope>NUCLEOTIDE SEQUENCE [LARGE SCALE GENOMIC DNA]</scope>
    <source>
        <strain evidence="1 3">CECT 8088</strain>
    </source>
</reference>
<evidence type="ECO:0000313" key="4">
    <source>
        <dbReference type="Proteomes" id="UP000565205"/>
    </source>
</evidence>
<evidence type="ECO:0000313" key="1">
    <source>
        <dbReference type="EMBL" id="MBB3175007.1"/>
    </source>
</evidence>
<name>A0A850NS75_9PROT</name>
<dbReference type="Gene3D" id="3.30.420.280">
    <property type="match status" value="1"/>
</dbReference>
<organism evidence="2 4">
    <name type="scientific">Endobacter medicaginis</name>
    <dbReference type="NCBI Taxonomy" id="1181271"/>
    <lineage>
        <taxon>Bacteria</taxon>
        <taxon>Pseudomonadati</taxon>
        <taxon>Pseudomonadota</taxon>
        <taxon>Alphaproteobacteria</taxon>
        <taxon>Acetobacterales</taxon>
        <taxon>Acetobacteraceae</taxon>
        <taxon>Endobacter</taxon>
    </lineage>
</organism>
<keyword evidence="3" id="KW-1185">Reference proteome</keyword>
<comment type="caution">
    <text evidence="2">The sequence shown here is derived from an EMBL/GenBank/DDBJ whole genome shotgun (WGS) entry which is preliminary data.</text>
</comment>
<evidence type="ECO:0000313" key="3">
    <source>
        <dbReference type="Proteomes" id="UP000557688"/>
    </source>
</evidence>
<evidence type="ECO:0000313" key="2">
    <source>
        <dbReference type="EMBL" id="NVN28857.1"/>
    </source>
</evidence>
<sequence length="635" mass="70726">MSLTRRLTPAQHQIYSAGWQPDARFRVAVCGRRFGKALDVETLIPIPGGFRRMAEIEVGDVLFDETGALCRVTAVTGVMLDRPCREVAFSDGSRIVCDVDHLWPVTINNAVTRVAETGDIADMLDRGAYCAVATAAPVMRRSLKGRQRELRKVICRDGRFVDGRIVLDGRRQDLVTLAASCGVVVMLKGDDSIIDTDPDAHLSRRVVSVTTVVSRAVRCLQVDSPSSQYLCGEQFIPTHNTFLIGEELRRAVRLAVAHRVPTENEIWYGAPNFLQARRVMWGRLKTVLPREWMAAKPSESTCSITLVSGHRVRVVGLDAHDSLRGAGLWFFAGDEWADTRPEAWSETIRPMLSTSEGHALFVGTPKGHNHFHEFYRRGLDGGRDDHRSFRFTTEEGGQVSARELADARELLDARTYRQEYEASFESFAGRVLYGFSREHSVRPAPRADDGRIHVGMDFNVNPMTATIWQQAGTALWQTGEIVLGTSNTDEMVSVLRSRHGRLRHDGVVSVEHISVYPDPAGQQRRSSAFGRTDISILREAGFKVCAMSSHPSLRDRVNVMNRLFEAADGTRSAFVDPSCVKSIDAYTKLAYVDDGNQIDKSSGHDHLADASGYFLYWWGTRRDGQALAVPTFMGR</sequence>
<dbReference type="AlphaFoldDB" id="A0A850NS75"/>
<dbReference type="InterPro" id="IPR027417">
    <property type="entry name" value="P-loop_NTPase"/>
</dbReference>
<dbReference type="RefSeq" id="WP_176621613.1">
    <property type="nucleotide sequence ID" value="NZ_JABXXQ010000003.1"/>
</dbReference>
<dbReference type="Proteomes" id="UP000565205">
    <property type="component" value="Unassembled WGS sequence"/>
</dbReference>